<organism evidence="1 2">
    <name type="scientific">Canis lupus familiaris</name>
    <name type="common">Dog</name>
    <name type="synonym">Canis familiaris</name>
    <dbReference type="NCBI Taxonomy" id="9615"/>
    <lineage>
        <taxon>Eukaryota</taxon>
        <taxon>Metazoa</taxon>
        <taxon>Chordata</taxon>
        <taxon>Craniata</taxon>
        <taxon>Vertebrata</taxon>
        <taxon>Euteleostomi</taxon>
        <taxon>Mammalia</taxon>
        <taxon>Eutheria</taxon>
        <taxon>Laurasiatheria</taxon>
        <taxon>Carnivora</taxon>
        <taxon>Caniformia</taxon>
        <taxon>Canidae</taxon>
        <taxon>Canis</taxon>
    </lineage>
</organism>
<name>A0A8C0MZP0_CANLF</name>
<sequence>MRMTMEEMKNEAETTSMVSTPLYAVMYPMFNEKSRTQTRHISAIQDIASVIKEFNINE</sequence>
<evidence type="ECO:0000313" key="1">
    <source>
        <dbReference type="Ensembl" id="ENSCAFP00030019329.1"/>
    </source>
</evidence>
<dbReference type="Gene3D" id="1.10.12.70">
    <property type="match status" value="1"/>
</dbReference>
<dbReference type="Proteomes" id="UP000694429">
    <property type="component" value="Unassembled WGS sequence"/>
</dbReference>
<accession>A0A8C0MZP0</accession>
<dbReference type="AlphaFoldDB" id="A0A8C0MZP0"/>
<dbReference type="InterPro" id="IPR046409">
    <property type="entry name" value="PDC10_dimerisation_sf"/>
</dbReference>
<evidence type="ECO:0000313" key="2">
    <source>
        <dbReference type="Proteomes" id="UP000694429"/>
    </source>
</evidence>
<protein>
    <submittedName>
        <fullName evidence="1">Uncharacterized protein</fullName>
    </submittedName>
</protein>
<proteinExistence type="predicted"/>
<reference evidence="1" key="1">
    <citation type="submission" date="2025-08" db="UniProtKB">
        <authorList>
            <consortium name="Ensembl"/>
        </authorList>
    </citation>
    <scope>IDENTIFICATION</scope>
</reference>
<dbReference type="Ensembl" id="ENSCAFT00030022158.1">
    <property type="protein sequence ID" value="ENSCAFP00030019329.1"/>
    <property type="gene ID" value="ENSCAFG00030011965.1"/>
</dbReference>